<keyword evidence="1" id="KW-1185">Reference proteome</keyword>
<name>A0A914Q6N0_9BILA</name>
<dbReference type="AlphaFoldDB" id="A0A914Q6N0"/>
<dbReference type="WBParaSite" id="PDA_v2.g24658.t1">
    <property type="protein sequence ID" value="PDA_v2.g24658.t1"/>
    <property type="gene ID" value="PDA_v2.g24658"/>
</dbReference>
<organism evidence="1 2">
    <name type="scientific">Panagrolaimus davidi</name>
    <dbReference type="NCBI Taxonomy" id="227884"/>
    <lineage>
        <taxon>Eukaryota</taxon>
        <taxon>Metazoa</taxon>
        <taxon>Ecdysozoa</taxon>
        <taxon>Nematoda</taxon>
        <taxon>Chromadorea</taxon>
        <taxon>Rhabditida</taxon>
        <taxon>Tylenchina</taxon>
        <taxon>Panagrolaimomorpha</taxon>
        <taxon>Panagrolaimoidea</taxon>
        <taxon>Panagrolaimidae</taxon>
        <taxon>Panagrolaimus</taxon>
    </lineage>
</organism>
<accession>A0A914Q6N0</accession>
<protein>
    <submittedName>
        <fullName evidence="2">Uncharacterized protein</fullName>
    </submittedName>
</protein>
<reference evidence="2" key="1">
    <citation type="submission" date="2022-11" db="UniProtKB">
        <authorList>
            <consortium name="WormBaseParasite"/>
        </authorList>
    </citation>
    <scope>IDENTIFICATION</scope>
</reference>
<evidence type="ECO:0000313" key="1">
    <source>
        <dbReference type="Proteomes" id="UP000887578"/>
    </source>
</evidence>
<evidence type="ECO:0000313" key="2">
    <source>
        <dbReference type="WBParaSite" id="PDA_v2.g24658.t1"/>
    </source>
</evidence>
<sequence length="110" mass="12189">MRKPYARKVSSSCQKNECEFNANEILIEKITALLSDATDGQVENGRLSNKKCLQTIQAHNGPVNDISFDASVAEEIYGDIPLQFVPQSISHLYESTDFAIAGNGICYWNC</sequence>
<proteinExistence type="predicted"/>
<dbReference type="Proteomes" id="UP000887578">
    <property type="component" value="Unplaced"/>
</dbReference>